<organism evidence="2 3">
    <name type="scientific">Pseudomonas prosekii</name>
    <dbReference type="NCBI Taxonomy" id="1148509"/>
    <lineage>
        <taxon>Bacteria</taxon>
        <taxon>Pseudomonadati</taxon>
        <taxon>Pseudomonadota</taxon>
        <taxon>Gammaproteobacteria</taxon>
        <taxon>Pseudomonadales</taxon>
        <taxon>Pseudomonadaceae</taxon>
        <taxon>Pseudomonas</taxon>
    </lineage>
</organism>
<feature type="chain" id="PRO_5009254862" description="DUF2931 domain-containing protein" evidence="1">
    <location>
        <begin position="20"/>
        <end position="218"/>
    </location>
</feature>
<name>A0A1H1MWR3_9PSED</name>
<evidence type="ECO:0008006" key="4">
    <source>
        <dbReference type="Google" id="ProtNLM"/>
    </source>
</evidence>
<protein>
    <recommendedName>
        <fullName evidence="4">DUF2931 domain-containing protein</fullName>
    </recommendedName>
</protein>
<dbReference type="PROSITE" id="PS51257">
    <property type="entry name" value="PROKAR_LIPOPROTEIN"/>
    <property type="match status" value="1"/>
</dbReference>
<dbReference type="InterPro" id="IPR021326">
    <property type="entry name" value="DUF2931"/>
</dbReference>
<dbReference type="EMBL" id="LT629762">
    <property type="protein sequence ID" value="SDR91087.1"/>
    <property type="molecule type" value="Genomic_DNA"/>
</dbReference>
<dbReference type="AlphaFoldDB" id="A0A1H1MWR3"/>
<sequence>MKIWISLLGALLITGCQSAYSLSAPSDTQAKAWELAFTEPDYMKVWVEDSSVQDITGKVFFKTGGGRAAGGEPEDGKESARGWTGVGGSGKTVVGADLPIRIFVRWQSIVEQKTYRAWVDIPEKARQIMTSSTSERCSTTPEKEPRFMASVYLGLAPGGVVQVWVRDSCNQPVKVAKGLAEIEPLGPDQGKNEGRYAYPVSEKAKRYIDQYGIPYGSW</sequence>
<dbReference type="Pfam" id="PF11153">
    <property type="entry name" value="DUF2931"/>
    <property type="match status" value="1"/>
</dbReference>
<feature type="signal peptide" evidence="1">
    <location>
        <begin position="1"/>
        <end position="19"/>
    </location>
</feature>
<keyword evidence="1" id="KW-0732">Signal</keyword>
<dbReference type="STRING" id="1148509.SAMN05216222_0276"/>
<accession>A0A1H1MWR3</accession>
<evidence type="ECO:0000313" key="2">
    <source>
        <dbReference type="EMBL" id="SDR91087.1"/>
    </source>
</evidence>
<proteinExistence type="predicted"/>
<evidence type="ECO:0000256" key="1">
    <source>
        <dbReference type="SAM" id="SignalP"/>
    </source>
</evidence>
<evidence type="ECO:0000313" key="3">
    <source>
        <dbReference type="Proteomes" id="UP000198481"/>
    </source>
</evidence>
<gene>
    <name evidence="2" type="ORF">SAMN05216222_0276</name>
</gene>
<dbReference type="Proteomes" id="UP000198481">
    <property type="component" value="Chromosome I"/>
</dbReference>
<dbReference type="RefSeq" id="WP_092269793.1">
    <property type="nucleotide sequence ID" value="NZ_LT629762.1"/>
</dbReference>
<reference evidence="2 3" key="1">
    <citation type="submission" date="2016-10" db="EMBL/GenBank/DDBJ databases">
        <authorList>
            <person name="de Groot N.N."/>
        </authorList>
    </citation>
    <scope>NUCLEOTIDE SEQUENCE [LARGE SCALE GENOMIC DNA]</scope>
    <source>
        <strain evidence="2 3">LMG 26867</strain>
    </source>
</reference>